<comment type="caution">
    <text evidence="1">The sequence shown here is derived from an EMBL/GenBank/DDBJ whole genome shotgun (WGS) entry which is preliminary data.</text>
</comment>
<name>A0A3L6S386_PANMI</name>
<evidence type="ECO:0000313" key="1">
    <source>
        <dbReference type="EMBL" id="RLN12858.1"/>
    </source>
</evidence>
<dbReference type="InterPro" id="IPR039637">
    <property type="entry name" value="CNOT7/CNOT8/Pop2"/>
</dbReference>
<dbReference type="PANTHER" id="PTHR10797">
    <property type="entry name" value="CCR4-NOT TRANSCRIPTION COMPLEX SUBUNIT"/>
    <property type="match status" value="1"/>
</dbReference>
<keyword evidence="2" id="KW-1185">Reference proteome</keyword>
<proteinExistence type="predicted"/>
<dbReference type="GO" id="GO:0030014">
    <property type="term" value="C:CCR4-NOT complex"/>
    <property type="evidence" value="ECO:0007669"/>
    <property type="project" value="InterPro"/>
</dbReference>
<sequence length="307" mass="33043">MFSPPVQSFCHPAAMRPPFHYAGAAPLQVLLPPAPVVPVREVWAGNLDAEVRFFCGVATQARFVAFAVHYPGVVHGATPPQADHNTLTVRQRYAAIKANADALKPLQVGLAVGTHDGRCLAWEFNLRGFDAATDPHAPGSVRYLEERGISLDEHRVRGIPMERLTDALHRSGLLRRGDVSWVCYAGAYHLAYLLKVIRGGLPLPSDMPGFLGVARRFLGGSSTTWRAWPVTAGSCRWGWNASPTCSASPGRSGAPGLPAPAACSRSGRSPSSETACFPETCTCIEGCCTVSRSHERLVIVDRMVTAY</sequence>
<dbReference type="AlphaFoldDB" id="A0A3L6S386"/>
<reference evidence="2" key="1">
    <citation type="journal article" date="2019" name="Nat. Commun.">
        <title>The genome of broomcorn millet.</title>
        <authorList>
            <person name="Zou C."/>
            <person name="Miki D."/>
            <person name="Li D."/>
            <person name="Tang Q."/>
            <person name="Xiao L."/>
            <person name="Rajput S."/>
            <person name="Deng P."/>
            <person name="Jia W."/>
            <person name="Huang R."/>
            <person name="Zhang M."/>
            <person name="Sun Y."/>
            <person name="Hu J."/>
            <person name="Fu X."/>
            <person name="Schnable P.S."/>
            <person name="Li F."/>
            <person name="Zhang H."/>
            <person name="Feng B."/>
            <person name="Zhu X."/>
            <person name="Liu R."/>
            <person name="Schnable J.C."/>
            <person name="Zhu J.-K."/>
            <person name="Zhang H."/>
        </authorList>
    </citation>
    <scope>NUCLEOTIDE SEQUENCE [LARGE SCALE GENOMIC DNA]</scope>
</reference>
<dbReference type="GO" id="GO:0003676">
    <property type="term" value="F:nucleic acid binding"/>
    <property type="evidence" value="ECO:0007669"/>
    <property type="project" value="InterPro"/>
</dbReference>
<dbReference type="EMBL" id="PQIB02000006">
    <property type="protein sequence ID" value="RLN12858.1"/>
    <property type="molecule type" value="Genomic_DNA"/>
</dbReference>
<organism evidence="1 2">
    <name type="scientific">Panicum miliaceum</name>
    <name type="common">Proso millet</name>
    <name type="synonym">Broomcorn millet</name>
    <dbReference type="NCBI Taxonomy" id="4540"/>
    <lineage>
        <taxon>Eukaryota</taxon>
        <taxon>Viridiplantae</taxon>
        <taxon>Streptophyta</taxon>
        <taxon>Embryophyta</taxon>
        <taxon>Tracheophyta</taxon>
        <taxon>Spermatophyta</taxon>
        <taxon>Magnoliopsida</taxon>
        <taxon>Liliopsida</taxon>
        <taxon>Poales</taxon>
        <taxon>Poaceae</taxon>
        <taxon>PACMAD clade</taxon>
        <taxon>Panicoideae</taxon>
        <taxon>Panicodae</taxon>
        <taxon>Paniceae</taxon>
        <taxon>Panicinae</taxon>
        <taxon>Panicum</taxon>
        <taxon>Panicum sect. Panicum</taxon>
    </lineage>
</organism>
<protein>
    <submittedName>
        <fullName evidence="1">Uncharacterized protein</fullName>
    </submittedName>
</protein>
<dbReference type="STRING" id="4540.A0A3L6S386"/>
<dbReference type="Gene3D" id="3.30.420.10">
    <property type="entry name" value="Ribonuclease H-like superfamily/Ribonuclease H"/>
    <property type="match status" value="1"/>
</dbReference>
<evidence type="ECO:0000313" key="2">
    <source>
        <dbReference type="Proteomes" id="UP000275267"/>
    </source>
</evidence>
<dbReference type="Proteomes" id="UP000275267">
    <property type="component" value="Unassembled WGS sequence"/>
</dbReference>
<gene>
    <name evidence="1" type="ORF">C2845_PM09G13430</name>
</gene>
<dbReference type="GO" id="GO:0004535">
    <property type="term" value="F:poly(A)-specific ribonuclease activity"/>
    <property type="evidence" value="ECO:0007669"/>
    <property type="project" value="InterPro"/>
</dbReference>
<dbReference type="InterPro" id="IPR036397">
    <property type="entry name" value="RNaseH_sf"/>
</dbReference>
<dbReference type="InterPro" id="IPR012337">
    <property type="entry name" value="RNaseH-like_sf"/>
</dbReference>
<dbReference type="OrthoDB" id="670902at2759"/>
<accession>A0A3L6S386</accession>
<dbReference type="SUPFAM" id="SSF53098">
    <property type="entry name" value="Ribonuclease H-like"/>
    <property type="match status" value="1"/>
</dbReference>